<evidence type="ECO:0000259" key="3">
    <source>
        <dbReference type="PROSITE" id="PS51184"/>
    </source>
</evidence>
<dbReference type="PROSITE" id="PS51184">
    <property type="entry name" value="JMJC"/>
    <property type="match status" value="1"/>
</dbReference>
<dbReference type="InterPro" id="IPR001810">
    <property type="entry name" value="F-box_dom"/>
</dbReference>
<dbReference type="GO" id="GO:0005634">
    <property type="term" value="C:nucleus"/>
    <property type="evidence" value="ECO:0007669"/>
    <property type="project" value="TreeGrafter"/>
</dbReference>
<dbReference type="SUPFAM" id="SSF81383">
    <property type="entry name" value="F-box domain"/>
    <property type="match status" value="1"/>
</dbReference>
<dbReference type="Pfam" id="PF12937">
    <property type="entry name" value="F-box-like"/>
    <property type="match status" value="1"/>
</dbReference>
<keyword evidence="5" id="KW-1185">Reference proteome</keyword>
<dbReference type="PANTHER" id="PTHR12480">
    <property type="entry name" value="ARGININE DEMETHYLASE AND LYSYL-HYDROXYLASE JMJD"/>
    <property type="match status" value="1"/>
</dbReference>
<dbReference type="EMBL" id="JAMWBK010000005">
    <property type="protein sequence ID" value="KAJ8905206.1"/>
    <property type="molecule type" value="Genomic_DNA"/>
</dbReference>
<gene>
    <name evidence="4" type="ORF">NDN08_001715</name>
</gene>
<evidence type="ECO:0000256" key="1">
    <source>
        <dbReference type="SAM" id="Coils"/>
    </source>
</evidence>
<feature type="region of interest" description="Disordered" evidence="2">
    <location>
        <begin position="614"/>
        <end position="639"/>
    </location>
</feature>
<evidence type="ECO:0000256" key="2">
    <source>
        <dbReference type="SAM" id="MobiDB-lite"/>
    </source>
</evidence>
<protein>
    <recommendedName>
        <fullName evidence="3">JmjC domain-containing protein</fullName>
    </recommendedName>
</protein>
<dbReference type="AlphaFoldDB" id="A0AAV8UUM5"/>
<dbReference type="Pfam" id="PF13621">
    <property type="entry name" value="Cupin_8"/>
    <property type="match status" value="1"/>
</dbReference>
<organism evidence="4 5">
    <name type="scientific">Rhodosorus marinus</name>
    <dbReference type="NCBI Taxonomy" id="101924"/>
    <lineage>
        <taxon>Eukaryota</taxon>
        <taxon>Rhodophyta</taxon>
        <taxon>Stylonematophyceae</taxon>
        <taxon>Stylonematales</taxon>
        <taxon>Stylonemataceae</taxon>
        <taxon>Rhodosorus</taxon>
    </lineage>
</organism>
<dbReference type="SUPFAM" id="SSF51197">
    <property type="entry name" value="Clavaminate synthase-like"/>
    <property type="match status" value="1"/>
</dbReference>
<dbReference type="PANTHER" id="PTHR12480:SF21">
    <property type="entry name" value="JMJC DOMAIN-CONTAINING PROTEIN 8"/>
    <property type="match status" value="1"/>
</dbReference>
<dbReference type="Gene3D" id="1.20.1280.50">
    <property type="match status" value="1"/>
</dbReference>
<keyword evidence="1" id="KW-0175">Coiled coil</keyword>
<dbReference type="InterPro" id="IPR041667">
    <property type="entry name" value="Cupin_8"/>
</dbReference>
<sequence length="639" mass="72183">MSGESERLYIRIVPSGDIDAILERVGRVGTVSEVHRIDRYSAAFLELRADAKEVDRLIRALDGAKFRGGLLRVEKARNEHFEKRLEREREESHELVALRLKANQALATGNLEDGLGHLRSRKSSFSDNESPSEVLWSEPSTPDAIVQPPSKPTFSDSEQENQVLERGSHPLGVRPLGDALARNKLNEAERTRVQGLGRLAVLEDGQILQILGLLDPDSLARCSQLSRFFYALASEEDLWRKHVLSREETSKLRIVGGSWKATYREMTLEKLKVGVELDTRLWLRLNDVYSDVLFHSWHCASAGISPKWLSGDNVERFPIDDFSEDHFTTLFDESNRPFILKDWKTRTGGSWSREWLISKCDPSKRVNAGGFLFSLPEYFDYMDSVVDDQPLYLFDKQFAENLPEVAEAYSSPECYGKDFFSLLPESFHPDWRWLIIGGRRSGSSFHKDPNETSAWNGVVRGSKRWLMLPPGAGPPPGIQPSADGGSVVGPMSAMEWFLNFFDMIVDHPQLVQCTTIAGEVLYVPRGWWHIVLNLEETVAITQNFVTRNALPHVLRLLREHPDHLSGVQISAERLDAELCESIREAYPEVLEAAEAKLSRTSLWGRLKRNLDEDSTTESACTKRHNASEPSSGFSFGFGS</sequence>
<feature type="compositionally biased region" description="Low complexity" evidence="2">
    <location>
        <begin position="630"/>
        <end position="639"/>
    </location>
</feature>
<feature type="region of interest" description="Disordered" evidence="2">
    <location>
        <begin position="118"/>
        <end position="143"/>
    </location>
</feature>
<dbReference type="SMART" id="SM00558">
    <property type="entry name" value="JmjC"/>
    <property type="match status" value="1"/>
</dbReference>
<dbReference type="Proteomes" id="UP001157974">
    <property type="component" value="Unassembled WGS sequence"/>
</dbReference>
<dbReference type="Gene3D" id="2.60.120.650">
    <property type="entry name" value="Cupin"/>
    <property type="match status" value="1"/>
</dbReference>
<reference evidence="4 5" key="1">
    <citation type="journal article" date="2023" name="Nat. Commun.">
        <title>Origin of minicircular mitochondrial genomes in red algae.</title>
        <authorList>
            <person name="Lee Y."/>
            <person name="Cho C.H."/>
            <person name="Lee Y.M."/>
            <person name="Park S.I."/>
            <person name="Yang J.H."/>
            <person name="West J.A."/>
            <person name="Bhattacharya D."/>
            <person name="Yoon H.S."/>
        </authorList>
    </citation>
    <scope>NUCLEOTIDE SEQUENCE [LARGE SCALE GENOMIC DNA]</scope>
    <source>
        <strain evidence="4 5">CCMP1338</strain>
        <tissue evidence="4">Whole cell</tissue>
    </source>
</reference>
<proteinExistence type="predicted"/>
<dbReference type="InterPro" id="IPR050910">
    <property type="entry name" value="JMJD6_ArgDemeth/LysHydrox"/>
</dbReference>
<name>A0AAV8UUM5_9RHOD</name>
<dbReference type="InterPro" id="IPR003347">
    <property type="entry name" value="JmjC_dom"/>
</dbReference>
<feature type="domain" description="JmjC" evidence="3">
    <location>
        <begin position="400"/>
        <end position="561"/>
    </location>
</feature>
<comment type="caution">
    <text evidence="4">The sequence shown here is derived from an EMBL/GenBank/DDBJ whole genome shotgun (WGS) entry which is preliminary data.</text>
</comment>
<dbReference type="GO" id="GO:0000987">
    <property type="term" value="F:cis-regulatory region sequence-specific DNA binding"/>
    <property type="evidence" value="ECO:0007669"/>
    <property type="project" value="TreeGrafter"/>
</dbReference>
<evidence type="ECO:0000313" key="4">
    <source>
        <dbReference type="EMBL" id="KAJ8905206.1"/>
    </source>
</evidence>
<evidence type="ECO:0000313" key="5">
    <source>
        <dbReference type="Proteomes" id="UP001157974"/>
    </source>
</evidence>
<dbReference type="InterPro" id="IPR036047">
    <property type="entry name" value="F-box-like_dom_sf"/>
</dbReference>
<feature type="coiled-coil region" evidence="1">
    <location>
        <begin position="71"/>
        <end position="98"/>
    </location>
</feature>
<accession>A0AAV8UUM5</accession>